<accession>A0AAC9XPY2</accession>
<dbReference type="Proteomes" id="UP000318758">
    <property type="component" value="Chromosome"/>
</dbReference>
<dbReference type="EMBL" id="CP022272">
    <property type="protein sequence ID" value="ASJ98334.1"/>
    <property type="molecule type" value="Genomic_DNA"/>
</dbReference>
<dbReference type="RefSeq" id="WP_052125804.1">
    <property type="nucleotide sequence ID" value="NZ_CP022272.1"/>
</dbReference>
<dbReference type="AlphaFoldDB" id="A0AAC9XPY2"/>
<gene>
    <name evidence="2" type="ORF">CFF01_18015</name>
    <name evidence="3" type="ORF">FGA12_18040</name>
</gene>
<reference evidence="2 4" key="1">
    <citation type="submission" date="2017-06" db="EMBL/GenBank/DDBJ databases">
        <title>Complete genome sequence of Shewanella marisflavi EP1 associated with anaerobic 2,4-dinitrotoluene reduction and salt tolerance.</title>
        <authorList>
            <person name="Huang J."/>
        </authorList>
    </citation>
    <scope>NUCLEOTIDE SEQUENCE [LARGE SCALE GENOMIC DNA]</scope>
    <source>
        <strain evidence="2 4">EP1</strain>
    </source>
</reference>
<evidence type="ECO:0000256" key="1">
    <source>
        <dbReference type="ARBA" id="ARBA00008007"/>
    </source>
</evidence>
<name>A0AAC9XPY2_9GAMM</name>
<dbReference type="PANTHER" id="PTHR47505:SF1">
    <property type="entry name" value="DNA UTILIZATION PROTEIN YHGH"/>
    <property type="match status" value="1"/>
</dbReference>
<dbReference type="InterPro" id="IPR000836">
    <property type="entry name" value="PRTase_dom"/>
</dbReference>
<evidence type="ECO:0000313" key="4">
    <source>
        <dbReference type="Proteomes" id="UP000198233"/>
    </source>
</evidence>
<organism evidence="2 4">
    <name type="scientific">Shewanella marisflavi</name>
    <dbReference type="NCBI Taxonomy" id="260364"/>
    <lineage>
        <taxon>Bacteria</taxon>
        <taxon>Pseudomonadati</taxon>
        <taxon>Pseudomonadota</taxon>
        <taxon>Gammaproteobacteria</taxon>
        <taxon>Alteromonadales</taxon>
        <taxon>Shewanellaceae</taxon>
        <taxon>Shewanella</taxon>
    </lineage>
</organism>
<reference evidence="3 5" key="2">
    <citation type="submission" date="2019-06" db="EMBL/GenBank/DDBJ databases">
        <title>Complete genome of Shewanella marisflavi ECSMB14101, a mussel settlement-inducing bacterium isolated from East China Sea.</title>
        <authorList>
            <person name="Yang J."/>
            <person name="Liang X."/>
            <person name="Chang R."/>
            <person name="Peng L."/>
        </authorList>
    </citation>
    <scope>NUCLEOTIDE SEQUENCE [LARGE SCALE GENOMIC DNA]</scope>
    <source>
        <strain evidence="3 5">ECSMB14101</strain>
    </source>
</reference>
<keyword evidence="5" id="KW-1185">Reference proteome</keyword>
<protein>
    <submittedName>
        <fullName evidence="2">Amidophosphoribosyltransferase</fullName>
    </submittedName>
    <submittedName>
        <fullName evidence="3">ComF family protein</fullName>
    </submittedName>
</protein>
<evidence type="ECO:0000313" key="2">
    <source>
        <dbReference type="EMBL" id="ASJ98334.1"/>
    </source>
</evidence>
<proteinExistence type="inferred from homology"/>
<dbReference type="PANTHER" id="PTHR47505">
    <property type="entry name" value="DNA UTILIZATION PROTEIN YHGH"/>
    <property type="match status" value="1"/>
</dbReference>
<dbReference type="CDD" id="cd06223">
    <property type="entry name" value="PRTases_typeI"/>
    <property type="match status" value="1"/>
</dbReference>
<dbReference type="Gene3D" id="3.40.50.2020">
    <property type="match status" value="1"/>
</dbReference>
<dbReference type="SUPFAM" id="SSF53271">
    <property type="entry name" value="PRTase-like"/>
    <property type="match status" value="1"/>
</dbReference>
<sequence length="252" mass="27839">MDRTHLNLSRWHWLGARLKRLLAASLPNRCMMCHQRVVLPQRGICLTCLHAGLYASPSCLGCGRLISVQTCYCGACMKSLPIKVVAPASYHDGLGEAVAAIKYQGQLAGLTPLVNALVQRIQALVEIEAITLPQVLVPVPLHPKRLRERGFNQAYLIASELGQALSLPVLPHALARICDTQPQAGLTGKQRRRNLAGAFSLMEDFDYQRIALIDDVVTTGTTVSEITKLFERRYIQVQVWCLARAEAPHLND</sequence>
<evidence type="ECO:0000313" key="3">
    <source>
        <dbReference type="EMBL" id="QDF76912.1"/>
    </source>
</evidence>
<comment type="similarity">
    <text evidence="1">Belongs to the ComF/GntX family.</text>
</comment>
<dbReference type="InterPro" id="IPR029057">
    <property type="entry name" value="PRTase-like"/>
</dbReference>
<dbReference type="EMBL" id="CP041153">
    <property type="protein sequence ID" value="QDF76912.1"/>
    <property type="molecule type" value="Genomic_DNA"/>
</dbReference>
<evidence type="ECO:0000313" key="5">
    <source>
        <dbReference type="Proteomes" id="UP000318758"/>
    </source>
</evidence>
<dbReference type="Proteomes" id="UP000198233">
    <property type="component" value="Chromosome"/>
</dbReference>
<dbReference type="InterPro" id="IPR051910">
    <property type="entry name" value="ComF/GntX_DNA_util-trans"/>
</dbReference>
<dbReference type="KEGG" id="smav:CFF01_18015"/>